<comment type="caution">
    <text evidence="5">The sequence shown here is derived from an EMBL/GenBank/DDBJ whole genome shotgun (WGS) entry which is preliminary data.</text>
</comment>
<evidence type="ECO:0000259" key="2">
    <source>
        <dbReference type="Pfam" id="PF13556"/>
    </source>
</evidence>
<reference evidence="6" key="1">
    <citation type="journal article" date="2019" name="Int. J. Syst. Evol. Microbiol.">
        <title>The Global Catalogue of Microorganisms (GCM) 10K type strain sequencing project: providing services to taxonomists for standard genome sequencing and annotation.</title>
        <authorList>
            <consortium name="The Broad Institute Genomics Platform"/>
            <consortium name="The Broad Institute Genome Sequencing Center for Infectious Disease"/>
            <person name="Wu L."/>
            <person name="Ma J."/>
        </authorList>
    </citation>
    <scope>NUCLEOTIDE SEQUENCE [LARGE SCALE GENOMIC DNA]</scope>
    <source>
        <strain evidence="6">CCUG 52478</strain>
    </source>
</reference>
<sequence length="414" mass="44800">MLDAETELHGVAEVLAERRVELTGFLVEQFGVRIPELPRDPALVALLDGSAGSNLETLAHLLRGHVPSTDIQAPAAAVEYARRLAQRGTSPSALLRAYRLGQQLILSWASEQISARVPDPVLALETTRLLTDTSFVYVDAVSEEVMGAYQAERERWLTNRSAVQRETVDALLRGDRVDLAATEAALGYRLRQHHLGLVLWTDPGAGDLAAAERTVVRIAERLGAGGHPLFVPRDRETAWAWLPIGRTADVDLGVIDALLAEGDGQVHVAIGSAGAGEPGFRFTHQGAAAAQEVAQLGQHPARPALAYDDPTVRAAALLARDLAGTRRMVRSTLGDLAEDSEGAARLRETLLAFVEERESYVATAARVHLHKNTVKYRVDRAVEARGKPLGEERLDLELALIACKWLGPEVLAAR</sequence>
<accession>A0ABW3W0N4</accession>
<dbReference type="EMBL" id="JBHTLX010000017">
    <property type="protein sequence ID" value="MFD1248739.1"/>
    <property type="molecule type" value="Genomic_DNA"/>
</dbReference>
<proteinExistence type="inferred from homology"/>
<comment type="similarity">
    <text evidence="1">Belongs to the CdaR family.</text>
</comment>
<feature type="domain" description="RsbT co-antagonist protein RsbRD N-terminal" evidence="3">
    <location>
        <begin position="22"/>
        <end position="162"/>
    </location>
</feature>
<dbReference type="InterPro" id="IPR042070">
    <property type="entry name" value="PucR_C-HTH_sf"/>
</dbReference>
<evidence type="ECO:0000256" key="1">
    <source>
        <dbReference type="ARBA" id="ARBA00006754"/>
    </source>
</evidence>
<keyword evidence="6" id="KW-1185">Reference proteome</keyword>
<dbReference type="Pfam" id="PF13556">
    <property type="entry name" value="HTH_30"/>
    <property type="match status" value="1"/>
</dbReference>
<protein>
    <submittedName>
        <fullName evidence="5">PucR family transcriptional regulator</fullName>
    </submittedName>
</protein>
<feature type="domain" description="CdaR GGDEF-like" evidence="4">
    <location>
        <begin position="176"/>
        <end position="293"/>
    </location>
</feature>
<dbReference type="InterPro" id="IPR025736">
    <property type="entry name" value="PucR_C-HTH_dom"/>
</dbReference>
<name>A0ABW3W0N4_9ACTN</name>
<dbReference type="RefSeq" id="WP_367919206.1">
    <property type="nucleotide sequence ID" value="NZ_BAABAC010000020.1"/>
</dbReference>
<dbReference type="Pfam" id="PF17853">
    <property type="entry name" value="GGDEF_2"/>
    <property type="match status" value="1"/>
</dbReference>
<organism evidence="5 6">
    <name type="scientific">Nocardioides ginsengisoli</name>
    <dbReference type="NCBI Taxonomy" id="363868"/>
    <lineage>
        <taxon>Bacteria</taxon>
        <taxon>Bacillati</taxon>
        <taxon>Actinomycetota</taxon>
        <taxon>Actinomycetes</taxon>
        <taxon>Propionibacteriales</taxon>
        <taxon>Nocardioidaceae</taxon>
        <taxon>Nocardioides</taxon>
    </lineage>
</organism>
<dbReference type="InterPro" id="IPR025751">
    <property type="entry name" value="RsbRD_N_dom"/>
</dbReference>
<dbReference type="Gene3D" id="1.10.10.2840">
    <property type="entry name" value="PucR C-terminal helix-turn-helix domain"/>
    <property type="match status" value="1"/>
</dbReference>
<evidence type="ECO:0000259" key="4">
    <source>
        <dbReference type="Pfam" id="PF17853"/>
    </source>
</evidence>
<evidence type="ECO:0000313" key="6">
    <source>
        <dbReference type="Proteomes" id="UP001597229"/>
    </source>
</evidence>
<dbReference type="Proteomes" id="UP001597229">
    <property type="component" value="Unassembled WGS sequence"/>
</dbReference>
<dbReference type="InterPro" id="IPR041522">
    <property type="entry name" value="CdaR_GGDEF"/>
</dbReference>
<feature type="domain" description="PucR C-terminal helix-turn-helix" evidence="2">
    <location>
        <begin position="346"/>
        <end position="402"/>
    </location>
</feature>
<dbReference type="PANTHER" id="PTHR33744">
    <property type="entry name" value="CARBOHYDRATE DIACID REGULATOR"/>
    <property type="match status" value="1"/>
</dbReference>
<dbReference type="PANTHER" id="PTHR33744:SF1">
    <property type="entry name" value="DNA-BINDING TRANSCRIPTIONAL ACTIVATOR ADER"/>
    <property type="match status" value="1"/>
</dbReference>
<evidence type="ECO:0000313" key="5">
    <source>
        <dbReference type="EMBL" id="MFD1248739.1"/>
    </source>
</evidence>
<dbReference type="Pfam" id="PF14361">
    <property type="entry name" value="RsbRD_N"/>
    <property type="match status" value="1"/>
</dbReference>
<evidence type="ECO:0000259" key="3">
    <source>
        <dbReference type="Pfam" id="PF14361"/>
    </source>
</evidence>
<dbReference type="InterPro" id="IPR051448">
    <property type="entry name" value="CdaR-like_regulators"/>
</dbReference>
<gene>
    <name evidence="5" type="ORF">ACFQ3F_13145</name>
</gene>